<proteinExistence type="inferred from homology"/>
<dbReference type="SMART" id="SM00544">
    <property type="entry name" value="MA3"/>
    <property type="match status" value="1"/>
</dbReference>
<dbReference type="PANTHER" id="PTHR23253">
    <property type="entry name" value="EUKARYOTIC TRANSLATION INITIATION FACTOR 4 GAMMA"/>
    <property type="match status" value="1"/>
</dbReference>
<comment type="similarity">
    <text evidence="1">Belongs to the eukaryotic initiation factor 4G family.</text>
</comment>
<protein>
    <recommendedName>
        <fullName evidence="6">MI domain-containing protein</fullName>
    </recommendedName>
</protein>
<evidence type="ECO:0000256" key="1">
    <source>
        <dbReference type="ARBA" id="ARBA00005775"/>
    </source>
</evidence>
<evidence type="ECO:0000256" key="3">
    <source>
        <dbReference type="ARBA" id="ARBA00022845"/>
    </source>
</evidence>
<name>A0ABR2PS80_9ROSI</name>
<feature type="region of interest" description="Disordered" evidence="5">
    <location>
        <begin position="1115"/>
        <end position="1216"/>
    </location>
</feature>
<dbReference type="EMBL" id="JBBPBN010000052">
    <property type="protein sequence ID" value="KAK8991203.1"/>
    <property type="molecule type" value="Genomic_DNA"/>
</dbReference>
<dbReference type="Proteomes" id="UP001396334">
    <property type="component" value="Unassembled WGS sequence"/>
</dbReference>
<evidence type="ECO:0000313" key="7">
    <source>
        <dbReference type="EMBL" id="KAK8991203.1"/>
    </source>
</evidence>
<dbReference type="InterPro" id="IPR016024">
    <property type="entry name" value="ARM-type_fold"/>
</dbReference>
<organism evidence="7 8">
    <name type="scientific">Hibiscus sabdariffa</name>
    <name type="common">roselle</name>
    <dbReference type="NCBI Taxonomy" id="183260"/>
    <lineage>
        <taxon>Eukaryota</taxon>
        <taxon>Viridiplantae</taxon>
        <taxon>Streptophyta</taxon>
        <taxon>Embryophyta</taxon>
        <taxon>Tracheophyta</taxon>
        <taxon>Spermatophyta</taxon>
        <taxon>Magnoliopsida</taxon>
        <taxon>eudicotyledons</taxon>
        <taxon>Gunneridae</taxon>
        <taxon>Pentapetalae</taxon>
        <taxon>rosids</taxon>
        <taxon>malvids</taxon>
        <taxon>Malvales</taxon>
        <taxon>Malvaceae</taxon>
        <taxon>Malvoideae</taxon>
        <taxon>Hibiscus</taxon>
    </lineage>
</organism>
<evidence type="ECO:0000256" key="2">
    <source>
        <dbReference type="ARBA" id="ARBA00022540"/>
    </source>
</evidence>
<dbReference type="Gene3D" id="3.30.110.20">
    <property type="entry name" value="Alba-like domain"/>
    <property type="match status" value="3"/>
</dbReference>
<dbReference type="PROSITE" id="PS51366">
    <property type="entry name" value="MI"/>
    <property type="match status" value="1"/>
</dbReference>
<keyword evidence="2" id="KW-0396">Initiation factor</keyword>
<evidence type="ECO:0000256" key="4">
    <source>
        <dbReference type="ARBA" id="ARBA00022917"/>
    </source>
</evidence>
<gene>
    <name evidence="7" type="ORF">V6N11_062223</name>
</gene>
<dbReference type="InterPro" id="IPR036882">
    <property type="entry name" value="Alba-like_dom_sf"/>
</dbReference>
<reference evidence="7 8" key="1">
    <citation type="journal article" date="2024" name="G3 (Bethesda)">
        <title>Genome assembly of Hibiscus sabdariffa L. provides insights into metabolisms of medicinal natural products.</title>
        <authorList>
            <person name="Kim T."/>
        </authorList>
    </citation>
    <scope>NUCLEOTIDE SEQUENCE [LARGE SCALE GENOMIC DNA]</scope>
    <source>
        <strain evidence="7">TK-2024</strain>
        <tissue evidence="7">Old leaves</tissue>
    </source>
</reference>
<keyword evidence="3" id="KW-0810">Translation regulation</keyword>
<evidence type="ECO:0000256" key="5">
    <source>
        <dbReference type="SAM" id="MobiDB-lite"/>
    </source>
</evidence>
<feature type="compositionally biased region" description="Polar residues" evidence="5">
    <location>
        <begin position="1188"/>
        <end position="1208"/>
    </location>
</feature>
<dbReference type="InterPro" id="IPR003890">
    <property type="entry name" value="MIF4G-like_typ-3"/>
</dbReference>
<accession>A0ABR2PS80</accession>
<keyword evidence="4" id="KW-0648">Protein biosynthesis</keyword>
<feature type="domain" description="MI" evidence="6">
    <location>
        <begin position="1247"/>
        <end position="1369"/>
    </location>
</feature>
<evidence type="ECO:0000313" key="8">
    <source>
        <dbReference type="Proteomes" id="UP001396334"/>
    </source>
</evidence>
<keyword evidence="8" id="KW-1185">Reference proteome</keyword>
<dbReference type="SUPFAM" id="SSF82704">
    <property type="entry name" value="AlbA-like"/>
    <property type="match status" value="3"/>
</dbReference>
<dbReference type="SUPFAM" id="SSF48371">
    <property type="entry name" value="ARM repeat"/>
    <property type="match status" value="4"/>
</dbReference>
<dbReference type="SMART" id="SM00543">
    <property type="entry name" value="MIF4G"/>
    <property type="match status" value="3"/>
</dbReference>
<dbReference type="InterPro" id="IPR003891">
    <property type="entry name" value="Initiation_fac_eIF4g_MI"/>
</dbReference>
<sequence>MEGITEGVNNLNVTDSSASNEKKNCIRVSDTKKPLFFYVNLAKRYMQQYNEVELSALGAAIATVDTIVKILKINGLAVEKKIMTSTVDMGGEHGGWSVQKEKIEIVLGKSEKFDELMAAAADDALKTVKGILNKLTPEWYDFLKGLLIDSAITSADILKEVICLIFEKAVLEPTFSPMYALLCSDLHYELPSFPSDEPGGKDITFERVLLNNCREAFEGSDKLREEVLQMTAPEQEMERREKERLIKLRTLGNIRLIGELLKQKMVPEKIVHHIVQELLGLDNKACPVEENVEAICQLFNTIGKQLDESPKSRCINDVYYSRLKDLVANPQLASRLRFMVHDVLDQRANNWVPRREEVALLKDVNNLNVTDSSASDSKNSIRVSNTKKPFLFYFNLAKRYMQQYNEVELSALGRAVSTVYTIAEILKINGLAVEKKIMTSTVDVIEEYGGWPVQKARIEIVLGKSEKFDELMAAAAKDAVLNTVKGILNRLTPEGSYFLKRQLIDSGITSADILKGVICLIFEKAVLEPTFSPLCALLCSDLHYELPSFPSNEPGGKDITFQQVLLTNCQEAFEGSGKLREEVSQMTAPEQEMERREKERLIKLRTLGNIRLIGELLKQKMVPERIVHHIVQELLGHDTKACPVEENVEAICQLFNTIGKQLDESPKSRCINDVYYSRLKDLVANPQLASRLRFMVSDVLDLRASNWVPGREEVALLKDVNNLNVTDSSASNSKKICIGVSNTKYPFFFYVNLAKRCMQQFNEVELTALGGAVATVYTIAEILKINGLAVEKKIMTSTVDVREEDGGWPVQKAKIEIVLGKSEKFDELMAAAANGALKTVKGILNKLTPERYDSLKGQLIDSGIRSADILKGVTCLIFEKAVLEPTFSSMYARLCSDLHYELPSFPSNEPGGKDITFKRVLLNNCQELFEGSDLLREEVSQMTAPEQEMERREKERLIKLRTLGNIRFIGELLKQKMVTEKTVHHIVQELLCADTKTCPVEENVEAICQLFIIIGKYLDECPRSRRINGVYFSRLKDLVANPQLTSRLRFMVRDVLDLRANNWVPRREEVKAKTITEADKSLGLCPCATASIRNRPVSGDPMSPGPGGFPITRPSTEGLMPGIPGTQRMPAMPGMDNDNWEVSRTRSMPQGDGSGTQPGEHVHSPLINKSTSINPRPLPQGSGGLMSGRTSPLLQGSSTPPARPSNSILGAEPVAQPSLPAKPVPVAAVSPVSEKPLTPASKPSPADLSRKTRALLEEYFSVRLLDEALRCVQELGSPSFHPEVVKEAISIALEKSPPRVEPVSKLIEYLFIKKVLTARDIGTGCLLYAALLDDIGIDLPKAPNNFGEIIGKLILAGGLDFNVVKEVLKKMEDNLYQEAVYDAAMRIVSSNPSGQALLDAQASEVKAC</sequence>
<dbReference type="Gene3D" id="1.25.40.180">
    <property type="match status" value="4"/>
</dbReference>
<dbReference type="Pfam" id="PF02854">
    <property type="entry name" value="MIF4G"/>
    <property type="match status" value="3"/>
</dbReference>
<dbReference type="Pfam" id="PF01918">
    <property type="entry name" value="Alba"/>
    <property type="match status" value="2"/>
</dbReference>
<evidence type="ECO:0000259" key="6">
    <source>
        <dbReference type="PROSITE" id="PS51366"/>
    </source>
</evidence>
<dbReference type="Pfam" id="PF02847">
    <property type="entry name" value="MA3"/>
    <property type="match status" value="1"/>
</dbReference>
<dbReference type="InterPro" id="IPR002775">
    <property type="entry name" value="DNA/RNA-bd_Alba-like"/>
</dbReference>
<dbReference type="PANTHER" id="PTHR23253:SF53">
    <property type="entry name" value="EUKARYOTIC TRANSLATION INITIATION FACTOR ISOFORM 4G-1"/>
    <property type="match status" value="1"/>
</dbReference>
<comment type="caution">
    <text evidence="7">The sequence shown here is derived from an EMBL/GenBank/DDBJ whole genome shotgun (WGS) entry which is preliminary data.</text>
</comment>